<dbReference type="EnsemblMetazoa" id="Aqu2.1.18340_001">
    <property type="protein sequence ID" value="Aqu2.1.18340_001"/>
    <property type="gene ID" value="Aqu2.1.18340"/>
</dbReference>
<evidence type="ECO:0000313" key="1">
    <source>
        <dbReference type="EnsemblMetazoa" id="Aqu2.1.18340_001"/>
    </source>
</evidence>
<proteinExistence type="predicted"/>
<name>A0A1X7TTW7_AMPQE</name>
<reference evidence="1" key="1">
    <citation type="submission" date="2017-05" db="UniProtKB">
        <authorList>
            <consortium name="EnsemblMetazoa"/>
        </authorList>
    </citation>
    <scope>IDENTIFICATION</scope>
</reference>
<dbReference type="InParanoid" id="A0A1X7TTW7"/>
<protein>
    <submittedName>
        <fullName evidence="1">Uncharacterized protein</fullName>
    </submittedName>
</protein>
<dbReference type="AlphaFoldDB" id="A0A1X7TTW7"/>
<accession>A0A1X7TTW7</accession>
<organism evidence="1">
    <name type="scientific">Amphimedon queenslandica</name>
    <name type="common">Sponge</name>
    <dbReference type="NCBI Taxonomy" id="400682"/>
    <lineage>
        <taxon>Eukaryota</taxon>
        <taxon>Metazoa</taxon>
        <taxon>Porifera</taxon>
        <taxon>Demospongiae</taxon>
        <taxon>Heteroscleromorpha</taxon>
        <taxon>Haplosclerida</taxon>
        <taxon>Niphatidae</taxon>
        <taxon>Amphimedon</taxon>
    </lineage>
</organism>
<sequence>MTAIPIHRKRATPSACAQYTTPGSLDSEYAITHEVYPGRWRRETQSSYFNIVRTMKFYYIHQSGRDVEVTDESNASTTRPSIEPPLKKFRFLSQMLMEQQDEDIEPVEDRNELHAYMQLNSNKSDDDPLIIWTQTPTYIPKCHL</sequence>